<dbReference type="AlphaFoldDB" id="A0A9X5VEQ0"/>
<protein>
    <submittedName>
        <fullName evidence="3">Cell surface protein</fullName>
    </submittedName>
</protein>
<proteinExistence type="predicted"/>
<gene>
    <name evidence="3" type="ORF">BKK64_14840</name>
</gene>
<accession>A0A9X5VEQ0</accession>
<evidence type="ECO:0000256" key="1">
    <source>
        <dbReference type="ARBA" id="ARBA00022737"/>
    </source>
</evidence>
<name>A0A9X5VEQ0_BACCE</name>
<dbReference type="Gene3D" id="3.10.20.320">
    <property type="entry name" value="Putative peptidoglycan bound protein (lpxtg motif)"/>
    <property type="match status" value="1"/>
</dbReference>
<evidence type="ECO:0000313" key="4">
    <source>
        <dbReference type="Proteomes" id="UP000184161"/>
    </source>
</evidence>
<dbReference type="EMBL" id="MLYK01000032">
    <property type="protein sequence ID" value="OJS95062.1"/>
    <property type="molecule type" value="Genomic_DNA"/>
</dbReference>
<evidence type="ECO:0000313" key="3">
    <source>
        <dbReference type="EMBL" id="OJS95062.1"/>
    </source>
</evidence>
<reference evidence="3 4" key="1">
    <citation type="submission" date="2016-10" db="EMBL/GenBank/DDBJ databases">
        <title>Draft Genome Sequence of one Bacillus cereus strain isolated from pooled breast milk.</title>
        <authorList>
            <person name="Woudstra C."/>
            <person name="Chamoin A."/>
            <person name="Gentil S."/>
            <person name="Rambeloson T."/>
            <person name="Delannoye S."/>
            <person name="Heinnekine J.A."/>
            <person name="Herbin S."/>
            <person name="Fach P."/>
        </authorList>
    </citation>
    <scope>NUCLEOTIDE SEQUENCE [LARGE SCALE GENOMIC DNA]</scope>
    <source>
        <strain evidence="3 4">16SBCL1279</strain>
    </source>
</reference>
<feature type="domain" description="MucBP" evidence="2">
    <location>
        <begin position="217"/>
        <end position="279"/>
    </location>
</feature>
<dbReference type="Pfam" id="PF06458">
    <property type="entry name" value="MucBP"/>
    <property type="match status" value="1"/>
</dbReference>
<dbReference type="InterPro" id="IPR009459">
    <property type="entry name" value="MucBP_dom"/>
</dbReference>
<comment type="caution">
    <text evidence="3">The sequence shown here is derived from an EMBL/GenBank/DDBJ whole genome shotgun (WGS) entry which is preliminary data.</text>
</comment>
<dbReference type="Proteomes" id="UP000184161">
    <property type="component" value="Unassembled WGS sequence"/>
</dbReference>
<keyword evidence="1" id="KW-0677">Repeat</keyword>
<sequence>MLSLAGEEVFVNGEKKHGIITNTDTREFNDKYISTDFPMMRGDYIYYNNMYWMIWNQVTVPRAENYKGIMRQAEHDVIFNLYYAGVTSKYLLKCPAIIQRTSDYTTHYQSTVSMVTVDSEIHVFVRDTPSTRRIINLVGNGDGEIVLGERNYDIIGVSIEKKGYLNITCRLGIRNDKSDYVNNIYWSSSTSKPADWESQIDDTFYQRGSVIPYPKGTVTVKHVNESNVEIAPSDSLTGNVGSTYTTSAKTIDGYTLKTTPANATGIYINGTINVEYIYEVTVVQPSLPTGDELTDVTALSYNSSIGKIKWTPEVKKDDFYGFWGYRVTYEYEDWGSPTQDVYNVTKEEIGGILISDPSNKVYIESVFKDGATTVYMKKKIYTATEITSLPNI</sequence>
<evidence type="ECO:0000259" key="2">
    <source>
        <dbReference type="Pfam" id="PF06458"/>
    </source>
</evidence>
<organism evidence="3 4">
    <name type="scientific">Bacillus cereus</name>
    <dbReference type="NCBI Taxonomy" id="1396"/>
    <lineage>
        <taxon>Bacteria</taxon>
        <taxon>Bacillati</taxon>
        <taxon>Bacillota</taxon>
        <taxon>Bacilli</taxon>
        <taxon>Bacillales</taxon>
        <taxon>Bacillaceae</taxon>
        <taxon>Bacillus</taxon>
        <taxon>Bacillus cereus group</taxon>
    </lineage>
</organism>